<dbReference type="GO" id="GO:0009252">
    <property type="term" value="P:peptidoglycan biosynthetic process"/>
    <property type="evidence" value="ECO:0007669"/>
    <property type="project" value="UniProtKB-UniRule"/>
</dbReference>
<evidence type="ECO:0000256" key="7">
    <source>
        <dbReference type="ARBA" id="ARBA00022741"/>
    </source>
</evidence>
<dbReference type="Pfam" id="PF01225">
    <property type="entry name" value="Mur_ligase"/>
    <property type="match status" value="1"/>
</dbReference>
<keyword evidence="5 14" id="KW-0436">Ligase</keyword>
<dbReference type="InterPro" id="IPR004101">
    <property type="entry name" value="Mur_ligase_C"/>
</dbReference>
<protein>
    <recommendedName>
        <fullName evidence="3 14">UDP-N-acetylmuramate--L-alanine ligase</fullName>
        <ecNumber evidence="3 14">6.3.2.8</ecNumber>
    </recommendedName>
    <alternativeName>
        <fullName evidence="14">UDP-N-acetylmuramoyl-L-alanine synthetase</fullName>
    </alternativeName>
</protein>
<dbReference type="NCBIfam" id="TIGR01082">
    <property type="entry name" value="murC"/>
    <property type="match status" value="1"/>
</dbReference>
<evidence type="ECO:0000256" key="5">
    <source>
        <dbReference type="ARBA" id="ARBA00022598"/>
    </source>
</evidence>
<evidence type="ECO:0000313" key="18">
    <source>
        <dbReference type="EMBL" id="PIZ44570.1"/>
    </source>
</evidence>
<keyword evidence="4 14" id="KW-0963">Cytoplasm</keyword>
<dbReference type="Pfam" id="PF08245">
    <property type="entry name" value="Mur_ligase_M"/>
    <property type="match status" value="1"/>
</dbReference>
<evidence type="ECO:0000256" key="6">
    <source>
        <dbReference type="ARBA" id="ARBA00022618"/>
    </source>
</evidence>
<feature type="domain" description="Mur ligase N-terminal catalytic" evidence="15">
    <location>
        <begin position="4"/>
        <end position="103"/>
    </location>
</feature>
<dbReference type="InterPro" id="IPR000713">
    <property type="entry name" value="Mur_ligase_N"/>
</dbReference>
<dbReference type="InterPro" id="IPR036565">
    <property type="entry name" value="Mur-like_cat_sf"/>
</dbReference>
<evidence type="ECO:0000256" key="13">
    <source>
        <dbReference type="ARBA" id="ARBA00047833"/>
    </source>
</evidence>
<evidence type="ECO:0000256" key="8">
    <source>
        <dbReference type="ARBA" id="ARBA00022840"/>
    </source>
</evidence>
<dbReference type="InterPro" id="IPR036615">
    <property type="entry name" value="Mur_ligase_C_dom_sf"/>
</dbReference>
<dbReference type="InterPro" id="IPR050061">
    <property type="entry name" value="MurCDEF_pg_biosynth"/>
</dbReference>
<organism evidence="18 19">
    <name type="scientific">Candidatus Wolfebacteria bacterium CG_4_10_14_0_2_um_filter_39_18</name>
    <dbReference type="NCBI Taxonomy" id="1975061"/>
    <lineage>
        <taxon>Bacteria</taxon>
        <taxon>Candidatus Wolfeibacteriota</taxon>
    </lineage>
</organism>
<evidence type="ECO:0000256" key="3">
    <source>
        <dbReference type="ARBA" id="ARBA00012211"/>
    </source>
</evidence>
<evidence type="ECO:0000256" key="11">
    <source>
        <dbReference type="ARBA" id="ARBA00023306"/>
    </source>
</evidence>
<evidence type="ECO:0000256" key="2">
    <source>
        <dbReference type="ARBA" id="ARBA00004752"/>
    </source>
</evidence>
<evidence type="ECO:0000259" key="15">
    <source>
        <dbReference type="Pfam" id="PF01225"/>
    </source>
</evidence>
<proteinExistence type="inferred from homology"/>
<feature type="domain" description="Mur ligase central" evidence="17">
    <location>
        <begin position="108"/>
        <end position="275"/>
    </location>
</feature>
<sequence>MKPKIHFIGIGGIGTSALARWFLSKGYKVSGSDTSPSETTQELKKQGIKIFVGQKASNLDKNIDLVVHTAAVKAGNPEFKKARELKIPVMSYSQALGNLTKHYKTIAIAGTHGKSTTTALMSLVSIKAKLDPTVIVGTKLKEFGGSNFRPARRNFNGGGNGKGEYLIIEADEYANAFSNYYPWAAIILNIDREHLDFYKNLSEIKNAFLGFIGNVKPGGILILNKDDKNLFSLKNKIQKIAGRKKIKIHWFSVNKNLEKILQIIGRHNVSNASAVYDLAKMLGVKEKDIKSALKSFTGAWRRMEYRGLLKAKSYKLKAKVYDDYAHHPTEIKATLSGIAQKWPKRPLICVFQPHQTKRLTSLFKEFSGAFDDANALILLDIFKVRGRENVSQNVNSKTLAEAIKKRVSKFKIRNSKLKNIIYLPHSQQKNIKRVLKNILQVSSFKFQANVIMMGAGDIYHHTKRLLASSTRK</sequence>
<accession>A0A2M7TFE5</accession>
<keyword evidence="8 14" id="KW-0067">ATP-binding</keyword>
<dbReference type="SUPFAM" id="SSF53623">
    <property type="entry name" value="MurD-like peptide ligases, catalytic domain"/>
    <property type="match status" value="1"/>
</dbReference>
<keyword evidence="6 14" id="KW-0132">Cell division</keyword>
<dbReference type="GO" id="GO:0071555">
    <property type="term" value="P:cell wall organization"/>
    <property type="evidence" value="ECO:0007669"/>
    <property type="project" value="UniProtKB-KW"/>
</dbReference>
<keyword evidence="9 14" id="KW-0133">Cell shape</keyword>
<dbReference type="Gene3D" id="3.40.50.720">
    <property type="entry name" value="NAD(P)-binding Rossmann-like Domain"/>
    <property type="match status" value="1"/>
</dbReference>
<comment type="function">
    <text evidence="14">Cell wall formation.</text>
</comment>
<dbReference type="Gene3D" id="3.90.190.20">
    <property type="entry name" value="Mur ligase, C-terminal domain"/>
    <property type="match status" value="1"/>
</dbReference>
<dbReference type="PANTHER" id="PTHR43445">
    <property type="entry name" value="UDP-N-ACETYLMURAMATE--L-ALANINE LIGASE-RELATED"/>
    <property type="match status" value="1"/>
</dbReference>
<feature type="domain" description="Mur ligase C-terminal" evidence="16">
    <location>
        <begin position="317"/>
        <end position="409"/>
    </location>
</feature>
<dbReference type="GO" id="GO:0005524">
    <property type="term" value="F:ATP binding"/>
    <property type="evidence" value="ECO:0007669"/>
    <property type="project" value="UniProtKB-UniRule"/>
</dbReference>
<comment type="pathway">
    <text evidence="2 14">Cell wall biogenesis; peptidoglycan biosynthesis.</text>
</comment>
<dbReference type="GO" id="GO:0008763">
    <property type="term" value="F:UDP-N-acetylmuramate-L-alanine ligase activity"/>
    <property type="evidence" value="ECO:0007669"/>
    <property type="project" value="UniProtKB-UniRule"/>
</dbReference>
<dbReference type="InterPro" id="IPR013221">
    <property type="entry name" value="Mur_ligase_cen"/>
</dbReference>
<comment type="catalytic activity">
    <reaction evidence="13 14">
        <text>UDP-N-acetyl-alpha-D-muramate + L-alanine + ATP = UDP-N-acetyl-alpha-D-muramoyl-L-alanine + ADP + phosphate + H(+)</text>
        <dbReference type="Rhea" id="RHEA:23372"/>
        <dbReference type="ChEBI" id="CHEBI:15378"/>
        <dbReference type="ChEBI" id="CHEBI:30616"/>
        <dbReference type="ChEBI" id="CHEBI:43474"/>
        <dbReference type="ChEBI" id="CHEBI:57972"/>
        <dbReference type="ChEBI" id="CHEBI:70757"/>
        <dbReference type="ChEBI" id="CHEBI:83898"/>
        <dbReference type="ChEBI" id="CHEBI:456216"/>
        <dbReference type="EC" id="6.3.2.8"/>
    </reaction>
</comment>
<dbReference type="AlphaFoldDB" id="A0A2M7TFE5"/>
<dbReference type="GO" id="GO:0005737">
    <property type="term" value="C:cytoplasm"/>
    <property type="evidence" value="ECO:0007669"/>
    <property type="project" value="UniProtKB-SubCell"/>
</dbReference>
<dbReference type="SUPFAM" id="SSF51984">
    <property type="entry name" value="MurCD N-terminal domain"/>
    <property type="match status" value="1"/>
</dbReference>
<keyword evidence="10 14" id="KW-0573">Peptidoglycan synthesis</keyword>
<dbReference type="PANTHER" id="PTHR43445:SF3">
    <property type="entry name" value="UDP-N-ACETYLMURAMATE--L-ALANINE LIGASE"/>
    <property type="match status" value="1"/>
</dbReference>
<keyword evidence="12 14" id="KW-0961">Cell wall biogenesis/degradation</keyword>
<feature type="binding site" evidence="14">
    <location>
        <begin position="110"/>
        <end position="116"/>
    </location>
    <ligand>
        <name>ATP</name>
        <dbReference type="ChEBI" id="CHEBI:30616"/>
    </ligand>
</feature>
<reference evidence="19" key="1">
    <citation type="submission" date="2017-09" db="EMBL/GenBank/DDBJ databases">
        <title>Depth-based differentiation of microbial function through sediment-hosted aquifers and enrichment of novel symbionts in the deep terrestrial subsurface.</title>
        <authorList>
            <person name="Probst A.J."/>
            <person name="Ladd B."/>
            <person name="Jarett J.K."/>
            <person name="Geller-Mcgrath D.E."/>
            <person name="Sieber C.M.K."/>
            <person name="Emerson J.B."/>
            <person name="Anantharaman K."/>
            <person name="Thomas B.C."/>
            <person name="Malmstrom R."/>
            <person name="Stieglmeier M."/>
            <person name="Klingl A."/>
            <person name="Woyke T."/>
            <person name="Ryan C.M."/>
            <person name="Banfield J.F."/>
        </authorList>
    </citation>
    <scope>NUCLEOTIDE SEQUENCE [LARGE SCALE GENOMIC DNA]</scope>
</reference>
<keyword evidence="11 14" id="KW-0131">Cell cycle</keyword>
<comment type="similarity">
    <text evidence="14">Belongs to the MurCDEF family.</text>
</comment>
<evidence type="ECO:0000256" key="10">
    <source>
        <dbReference type="ARBA" id="ARBA00022984"/>
    </source>
</evidence>
<name>A0A2M7TFE5_9BACT</name>
<dbReference type="SUPFAM" id="SSF53244">
    <property type="entry name" value="MurD-like peptide ligases, peptide-binding domain"/>
    <property type="match status" value="1"/>
</dbReference>
<dbReference type="GO" id="GO:0008360">
    <property type="term" value="P:regulation of cell shape"/>
    <property type="evidence" value="ECO:0007669"/>
    <property type="project" value="UniProtKB-KW"/>
</dbReference>
<comment type="subcellular location">
    <subcellularLocation>
        <location evidence="1 14">Cytoplasm</location>
    </subcellularLocation>
</comment>
<evidence type="ECO:0000313" key="19">
    <source>
        <dbReference type="Proteomes" id="UP000230553"/>
    </source>
</evidence>
<evidence type="ECO:0000256" key="4">
    <source>
        <dbReference type="ARBA" id="ARBA00022490"/>
    </source>
</evidence>
<dbReference type="GO" id="GO:0051301">
    <property type="term" value="P:cell division"/>
    <property type="evidence" value="ECO:0007669"/>
    <property type="project" value="UniProtKB-KW"/>
</dbReference>
<dbReference type="HAMAP" id="MF_00046">
    <property type="entry name" value="MurC"/>
    <property type="match status" value="1"/>
</dbReference>
<dbReference type="Pfam" id="PF02875">
    <property type="entry name" value="Mur_ligase_C"/>
    <property type="match status" value="1"/>
</dbReference>
<dbReference type="EMBL" id="PFNM01000043">
    <property type="protein sequence ID" value="PIZ44570.1"/>
    <property type="molecule type" value="Genomic_DNA"/>
</dbReference>
<evidence type="ECO:0000259" key="17">
    <source>
        <dbReference type="Pfam" id="PF08245"/>
    </source>
</evidence>
<evidence type="ECO:0000256" key="14">
    <source>
        <dbReference type="HAMAP-Rule" id="MF_00046"/>
    </source>
</evidence>
<evidence type="ECO:0000256" key="9">
    <source>
        <dbReference type="ARBA" id="ARBA00022960"/>
    </source>
</evidence>
<evidence type="ECO:0000259" key="16">
    <source>
        <dbReference type="Pfam" id="PF02875"/>
    </source>
</evidence>
<evidence type="ECO:0000256" key="1">
    <source>
        <dbReference type="ARBA" id="ARBA00004496"/>
    </source>
</evidence>
<keyword evidence="7 14" id="KW-0547">Nucleotide-binding</keyword>
<dbReference type="InterPro" id="IPR005758">
    <property type="entry name" value="UDP-N-AcMur_Ala_ligase_MurC"/>
</dbReference>
<dbReference type="Proteomes" id="UP000230553">
    <property type="component" value="Unassembled WGS sequence"/>
</dbReference>
<comment type="caution">
    <text evidence="18">The sequence shown here is derived from an EMBL/GenBank/DDBJ whole genome shotgun (WGS) entry which is preliminary data.</text>
</comment>
<gene>
    <name evidence="14 18" type="primary">murC</name>
    <name evidence="18" type="ORF">COY31_02390</name>
</gene>
<dbReference type="UniPathway" id="UPA00219"/>
<dbReference type="Gene3D" id="3.40.1190.10">
    <property type="entry name" value="Mur-like, catalytic domain"/>
    <property type="match status" value="1"/>
</dbReference>
<evidence type="ECO:0000256" key="12">
    <source>
        <dbReference type="ARBA" id="ARBA00023316"/>
    </source>
</evidence>
<dbReference type="EC" id="6.3.2.8" evidence="3 14"/>